<dbReference type="InterPro" id="IPR001902">
    <property type="entry name" value="SLC26A/SulP_fam"/>
</dbReference>
<gene>
    <name evidence="7" type="ORF">AFUS01_LOCUS42837</name>
</gene>
<dbReference type="Pfam" id="PF00916">
    <property type="entry name" value="Sulfate_transp"/>
    <property type="match status" value="1"/>
</dbReference>
<evidence type="ECO:0000259" key="6">
    <source>
        <dbReference type="Pfam" id="PF00916"/>
    </source>
</evidence>
<dbReference type="PROSITE" id="PS51257">
    <property type="entry name" value="PROKAR_LIPOPROTEIN"/>
    <property type="match status" value="1"/>
</dbReference>
<feature type="transmembrane region" description="Helical" evidence="5">
    <location>
        <begin position="261"/>
        <end position="281"/>
    </location>
</feature>
<proteinExistence type="predicted"/>
<feature type="transmembrane region" description="Helical" evidence="5">
    <location>
        <begin position="489"/>
        <end position="522"/>
    </location>
</feature>
<keyword evidence="4 5" id="KW-0472">Membrane</keyword>
<keyword evidence="2 5" id="KW-0812">Transmembrane</keyword>
<evidence type="ECO:0000256" key="3">
    <source>
        <dbReference type="ARBA" id="ARBA00022989"/>
    </source>
</evidence>
<feature type="transmembrane region" description="Helical" evidence="5">
    <location>
        <begin position="363"/>
        <end position="384"/>
    </location>
</feature>
<evidence type="ECO:0000313" key="7">
    <source>
        <dbReference type="EMBL" id="CAG7833194.1"/>
    </source>
</evidence>
<protein>
    <recommendedName>
        <fullName evidence="6">SLC26A/SulP transporter domain-containing protein</fullName>
    </recommendedName>
</protein>
<organism evidence="7 8">
    <name type="scientific">Allacma fusca</name>
    <dbReference type="NCBI Taxonomy" id="39272"/>
    <lineage>
        <taxon>Eukaryota</taxon>
        <taxon>Metazoa</taxon>
        <taxon>Ecdysozoa</taxon>
        <taxon>Arthropoda</taxon>
        <taxon>Hexapoda</taxon>
        <taxon>Collembola</taxon>
        <taxon>Symphypleona</taxon>
        <taxon>Sminthuridae</taxon>
        <taxon>Allacma</taxon>
    </lineage>
</organism>
<evidence type="ECO:0000256" key="5">
    <source>
        <dbReference type="SAM" id="Phobius"/>
    </source>
</evidence>
<feature type="transmembrane region" description="Helical" evidence="5">
    <location>
        <begin position="434"/>
        <end position="453"/>
    </location>
</feature>
<dbReference type="GO" id="GO:0016020">
    <property type="term" value="C:membrane"/>
    <property type="evidence" value="ECO:0007669"/>
    <property type="project" value="UniProtKB-SubCell"/>
</dbReference>
<keyword evidence="3 5" id="KW-1133">Transmembrane helix</keyword>
<dbReference type="Proteomes" id="UP000708208">
    <property type="component" value="Unassembled WGS sequence"/>
</dbReference>
<dbReference type="EMBL" id="CAJVCH010568969">
    <property type="protein sequence ID" value="CAG7833194.1"/>
    <property type="molecule type" value="Genomic_DNA"/>
</dbReference>
<comment type="subcellular location">
    <subcellularLocation>
        <location evidence="1">Membrane</location>
        <topology evidence="1">Multi-pass membrane protein</topology>
    </subcellularLocation>
</comment>
<evidence type="ECO:0000256" key="4">
    <source>
        <dbReference type="ARBA" id="ARBA00023136"/>
    </source>
</evidence>
<feature type="domain" description="SLC26A/SulP transporter" evidence="6">
    <location>
        <begin position="108"/>
        <end position="494"/>
    </location>
</feature>
<feature type="transmembrane region" description="Helical" evidence="5">
    <location>
        <begin position="181"/>
        <end position="199"/>
    </location>
</feature>
<comment type="caution">
    <text evidence="7">The sequence shown here is derived from an EMBL/GenBank/DDBJ whole genome shotgun (WGS) entry which is preliminary data.</text>
</comment>
<dbReference type="InterPro" id="IPR011547">
    <property type="entry name" value="SLC26A/SulP_dom"/>
</dbReference>
<evidence type="ECO:0000256" key="1">
    <source>
        <dbReference type="ARBA" id="ARBA00004141"/>
    </source>
</evidence>
<feature type="transmembrane region" description="Helical" evidence="5">
    <location>
        <begin position="139"/>
        <end position="160"/>
    </location>
</feature>
<feature type="transmembrane region" description="Helical" evidence="5">
    <location>
        <begin position="460"/>
        <end position="477"/>
    </location>
</feature>
<evidence type="ECO:0000256" key="2">
    <source>
        <dbReference type="ARBA" id="ARBA00022692"/>
    </source>
</evidence>
<dbReference type="OrthoDB" id="288203at2759"/>
<dbReference type="CDD" id="cd07042">
    <property type="entry name" value="STAS_SulP_like_sulfate_transporter"/>
    <property type="match status" value="1"/>
</dbReference>
<reference evidence="7" key="1">
    <citation type="submission" date="2021-06" db="EMBL/GenBank/DDBJ databases">
        <authorList>
            <person name="Hodson N. C."/>
            <person name="Mongue J. A."/>
            <person name="Jaron S. K."/>
        </authorList>
    </citation>
    <scope>NUCLEOTIDE SEQUENCE</scope>
</reference>
<evidence type="ECO:0000313" key="8">
    <source>
        <dbReference type="Proteomes" id="UP000708208"/>
    </source>
</evidence>
<dbReference type="AlphaFoldDB" id="A0A8J2LID8"/>
<feature type="transmembrane region" description="Helical" evidence="5">
    <location>
        <begin position="110"/>
        <end position="133"/>
    </location>
</feature>
<dbReference type="GO" id="GO:0055085">
    <property type="term" value="P:transmembrane transport"/>
    <property type="evidence" value="ECO:0007669"/>
    <property type="project" value="InterPro"/>
</dbReference>
<sequence length="672" mass="74127">MRTQVLPSITGSSSIASCSSDSVFHPFGKAGSFSLNNKSYRCGEDGEVRDIGNGEVIWNRSSVPMEENSGLRQRCRAKCSKILSKENLQKVFPIIKWAPEYSRKKMVSDIIAGLTVGLTILPQGLAYATVAGLPPVYGLYSGFVGCFVYILFGGTQAITIGPNAIQCILTWKFTNGKPPEYAVFLCFCSGVIFMLMYFLRLGFIANFISTPVISGFTSAVALTIVSTQLKGLLGLQFPQEGFLPTIEGTIENFSKIHTADALLSLVCCLTLFFLMKLQFIFRFIGKRYPSIDYALWFIATSRNAIIIIACTVMVAVKHPNHPYSIVGHIIPGLPEVKPPPFSIYNPQENRTHYIGEILSEESAGIIILPLLGLMGHMTIAKAFAGSARVEASQEMLSIGISNLISSFFSSMPIAGSFSRTTVNAMSGAESPAGGFVTGMMVILALQFLTPYFFYIPKASLASVVCCSVIFMVDLKIIRPMWKSKKMDLIPWALTVLVTLFVGLEFGIGIGLVISAMFLLYYAARPRVRILKGFTTRNSQFILVQLDRSLTFPSVDYITDVVGKAALRYGNKTTPIVIDCHHIQFADFTAATAISDMVFNFSQFQYTIVFWKLKPSILRIVSNVMADSGNEFRHCVTEHELEQTVDRLATCEQLEDVTTDGSNEIRARREIRS</sequence>
<keyword evidence="8" id="KW-1185">Reference proteome</keyword>
<accession>A0A8J2LID8</accession>
<feature type="transmembrane region" description="Helical" evidence="5">
    <location>
        <begin position="396"/>
        <end position="414"/>
    </location>
</feature>
<name>A0A8J2LID8_9HEXA</name>
<dbReference type="PANTHER" id="PTHR11814">
    <property type="entry name" value="SULFATE TRANSPORTER"/>
    <property type="match status" value="1"/>
</dbReference>
<feature type="transmembrane region" description="Helical" evidence="5">
    <location>
        <begin position="293"/>
        <end position="316"/>
    </location>
</feature>